<dbReference type="Pfam" id="PF00005">
    <property type="entry name" value="ABC_tran"/>
    <property type="match status" value="2"/>
</dbReference>
<evidence type="ECO:0000313" key="5">
    <source>
        <dbReference type="EMBL" id="RKR88347.1"/>
    </source>
</evidence>
<dbReference type="GO" id="GO:0005524">
    <property type="term" value="F:ATP binding"/>
    <property type="evidence" value="ECO:0007669"/>
    <property type="project" value="UniProtKB-KW"/>
</dbReference>
<dbReference type="PANTHER" id="PTHR24220:SF685">
    <property type="entry name" value="ABC TRANSPORTER RELATED"/>
    <property type="match status" value="1"/>
</dbReference>
<dbReference type="PROSITE" id="PS00211">
    <property type="entry name" value="ABC_TRANSPORTER_1"/>
    <property type="match status" value="2"/>
</dbReference>
<feature type="domain" description="ABC transporter" evidence="4">
    <location>
        <begin position="9"/>
        <end position="246"/>
    </location>
</feature>
<dbReference type="Gene3D" id="3.40.50.300">
    <property type="entry name" value="P-loop containing nucleotide triphosphate hydrolases"/>
    <property type="match status" value="2"/>
</dbReference>
<proteinExistence type="predicted"/>
<dbReference type="InterPro" id="IPR017871">
    <property type="entry name" value="ABC_transporter-like_CS"/>
</dbReference>
<dbReference type="SUPFAM" id="SSF52540">
    <property type="entry name" value="P-loop containing nucleoside triphosphate hydrolases"/>
    <property type="match status" value="2"/>
</dbReference>
<dbReference type="InterPro" id="IPR027417">
    <property type="entry name" value="P-loop_NTPase"/>
</dbReference>
<accession>A0A495JHH8</accession>
<dbReference type="OrthoDB" id="2986442at2"/>
<evidence type="ECO:0000313" key="6">
    <source>
        <dbReference type="Proteomes" id="UP000277671"/>
    </source>
</evidence>
<dbReference type="InterPro" id="IPR015854">
    <property type="entry name" value="ABC_transpr_LolD-like"/>
</dbReference>
<reference evidence="5 6" key="1">
    <citation type="submission" date="2018-10" db="EMBL/GenBank/DDBJ databases">
        <title>Sequencing the genomes of 1000 actinobacteria strains.</title>
        <authorList>
            <person name="Klenk H.-P."/>
        </authorList>
    </citation>
    <scope>NUCLEOTIDE SEQUENCE [LARGE SCALE GENOMIC DNA]</scope>
    <source>
        <strain evidence="5 6">DSM 45175</strain>
    </source>
</reference>
<dbReference type="SMART" id="SM00382">
    <property type="entry name" value="AAA"/>
    <property type="match status" value="2"/>
</dbReference>
<dbReference type="GO" id="GO:0005886">
    <property type="term" value="C:plasma membrane"/>
    <property type="evidence" value="ECO:0007669"/>
    <property type="project" value="TreeGrafter"/>
</dbReference>
<evidence type="ECO:0000256" key="2">
    <source>
        <dbReference type="ARBA" id="ARBA00022840"/>
    </source>
</evidence>
<dbReference type="InterPro" id="IPR003439">
    <property type="entry name" value="ABC_transporter-like_ATP-bd"/>
</dbReference>
<feature type="domain" description="ABC transporter" evidence="4">
    <location>
        <begin position="278"/>
        <end position="511"/>
    </location>
</feature>
<evidence type="ECO:0000256" key="1">
    <source>
        <dbReference type="ARBA" id="ARBA00022741"/>
    </source>
</evidence>
<dbReference type="PROSITE" id="PS50893">
    <property type="entry name" value="ABC_TRANSPORTER_2"/>
    <property type="match status" value="2"/>
</dbReference>
<evidence type="ECO:0000256" key="3">
    <source>
        <dbReference type="SAM" id="MobiDB-lite"/>
    </source>
</evidence>
<comment type="caution">
    <text evidence="5">The sequence shown here is derived from an EMBL/GenBank/DDBJ whole genome shotgun (WGS) entry which is preliminary data.</text>
</comment>
<feature type="region of interest" description="Disordered" evidence="3">
    <location>
        <begin position="494"/>
        <end position="514"/>
    </location>
</feature>
<dbReference type="GO" id="GO:0016887">
    <property type="term" value="F:ATP hydrolysis activity"/>
    <property type="evidence" value="ECO:0007669"/>
    <property type="project" value="InterPro"/>
</dbReference>
<protein>
    <submittedName>
        <fullName evidence="5">Peptide/nickel transport system ATP-binding protein</fullName>
    </submittedName>
</protein>
<dbReference type="EMBL" id="RBKT01000001">
    <property type="protein sequence ID" value="RKR88347.1"/>
    <property type="molecule type" value="Genomic_DNA"/>
</dbReference>
<gene>
    <name evidence="5" type="ORF">BDK92_2661</name>
</gene>
<keyword evidence="2 5" id="KW-0067">ATP-binding</keyword>
<dbReference type="AlphaFoldDB" id="A0A495JHH8"/>
<dbReference type="GO" id="GO:0022857">
    <property type="term" value="F:transmembrane transporter activity"/>
    <property type="evidence" value="ECO:0007669"/>
    <property type="project" value="TreeGrafter"/>
</dbReference>
<sequence>MSTADTALLTATGLTVSRSVDGEVLLPATDLWVGPGEVLAVTGASGAGKSTLLHALLDTLPTGLYRAVGTVRWRGQPIHAGRPARRWRRTQCGYLGQDPALALHPLWSVGRLLGEHLTGPRADRAMRVRELLDLLDLPAELAERRGDELSGGQAQRVALARALAARPDVLLLDEPTSALDGKTRHRVIEALRARPEGCTLLVTHDPHLVSALADRVLDLTAPAPGTPSAVCRTAAGTSTTGRFVATRREPVALRPAGLLPARHAAGGSDDIDDHPVLLAVRGLRVTRPDGAPLLEDMRLDLIPGSWIAVVGPSGSGKTSLLHAMIGRRPAGHGQLLLRGRPLPADVRQRDRDQRRAVQFVGQHPAGELNPAHRVGYAVARPLRVLHGLGRADRGRTMLRLLNVVGLRADHARRRPRALSGGQRQRVALARALAAQPEVLLLDEPTSALDQTSAGTVLDLLDRLRADGMAILSVTHDPAVTARADQVLHLRDRRLVPADSNGRHTDTRMEESGAR</sequence>
<dbReference type="PANTHER" id="PTHR24220">
    <property type="entry name" value="IMPORT ATP-BINDING PROTEIN"/>
    <property type="match status" value="1"/>
</dbReference>
<organism evidence="5 6">
    <name type="scientific">Micromonospora pisi</name>
    <dbReference type="NCBI Taxonomy" id="589240"/>
    <lineage>
        <taxon>Bacteria</taxon>
        <taxon>Bacillati</taxon>
        <taxon>Actinomycetota</taxon>
        <taxon>Actinomycetes</taxon>
        <taxon>Micromonosporales</taxon>
        <taxon>Micromonosporaceae</taxon>
        <taxon>Micromonospora</taxon>
    </lineage>
</organism>
<dbReference type="InterPro" id="IPR003593">
    <property type="entry name" value="AAA+_ATPase"/>
</dbReference>
<dbReference type="Proteomes" id="UP000277671">
    <property type="component" value="Unassembled WGS sequence"/>
</dbReference>
<dbReference type="RefSeq" id="WP_121156981.1">
    <property type="nucleotide sequence ID" value="NZ_RBKT01000001.1"/>
</dbReference>
<name>A0A495JHH8_9ACTN</name>
<keyword evidence="1" id="KW-0547">Nucleotide-binding</keyword>
<keyword evidence="6" id="KW-1185">Reference proteome</keyword>
<evidence type="ECO:0000259" key="4">
    <source>
        <dbReference type="PROSITE" id="PS50893"/>
    </source>
</evidence>